<protein>
    <recommendedName>
        <fullName evidence="3">Protein yciN</fullName>
    </recommendedName>
</protein>
<sequence>MYAETQPIDAAALLVKANTMIAEHENYFAGMEATAVEQNGNILVFRGNYFLDEQGLPTSKSTTVFNVFKFLALQLSAQYHLKEE</sequence>
<dbReference type="Pfam" id="PF10692">
    <property type="entry name" value="DUF2498"/>
    <property type="match status" value="1"/>
</dbReference>
<evidence type="ECO:0000313" key="1">
    <source>
        <dbReference type="EMBL" id="MBP2166862.1"/>
    </source>
</evidence>
<dbReference type="Gene3D" id="3.30.300.360">
    <property type="entry name" value="Protein of unknown function (DUF2498)"/>
    <property type="match status" value="1"/>
</dbReference>
<reference evidence="1 2" key="1">
    <citation type="submission" date="2021-03" db="EMBL/GenBank/DDBJ databases">
        <authorList>
            <person name="D'Agostino P."/>
            <person name="Huntemann M."/>
            <person name="Clum A."/>
            <person name="Spunde A."/>
            <person name="Palaniappan K."/>
            <person name="Ritter S."/>
            <person name="Mikhailova N."/>
            <person name="Chen I.-M."/>
            <person name="Stamatis D."/>
            <person name="Reddy T."/>
            <person name="O'Malley R."/>
            <person name="Daum C."/>
            <person name="Shapiro N."/>
            <person name="Ivanova N."/>
            <person name="Kyrpides N."/>
            <person name="Woyke T."/>
        </authorList>
    </citation>
    <scope>NUCLEOTIDE SEQUENCE [LARGE SCALE GENOMIC DNA]</scope>
    <source>
        <strain evidence="1 2">WS4403</strain>
    </source>
</reference>
<dbReference type="NCBIfam" id="NF008265">
    <property type="entry name" value="PRK11037.1"/>
    <property type="match status" value="1"/>
</dbReference>
<proteinExistence type="predicted"/>
<evidence type="ECO:0000313" key="2">
    <source>
        <dbReference type="Proteomes" id="UP001195624"/>
    </source>
</evidence>
<dbReference type="InterPro" id="IPR019633">
    <property type="entry name" value="DUF2498"/>
</dbReference>
<organism evidence="1 2">
    <name type="scientific">Winslowiella toletana</name>
    <dbReference type="NCBI Taxonomy" id="92490"/>
    <lineage>
        <taxon>Bacteria</taxon>
        <taxon>Pseudomonadati</taxon>
        <taxon>Pseudomonadota</taxon>
        <taxon>Gammaproteobacteria</taxon>
        <taxon>Enterobacterales</taxon>
        <taxon>Erwiniaceae</taxon>
        <taxon>Winslowiella</taxon>
    </lineage>
</organism>
<name>A0ABS4P2H9_9GAMM</name>
<dbReference type="Proteomes" id="UP001195624">
    <property type="component" value="Unassembled WGS sequence"/>
</dbReference>
<keyword evidence="2" id="KW-1185">Reference proteome</keyword>
<dbReference type="InterPro" id="IPR038191">
    <property type="entry name" value="YciN_sf"/>
</dbReference>
<accession>A0ABS4P2H9</accession>
<gene>
    <name evidence="1" type="ORF">J2125_000054</name>
</gene>
<comment type="caution">
    <text evidence="1">The sequence shown here is derived from an EMBL/GenBank/DDBJ whole genome shotgun (WGS) entry which is preliminary data.</text>
</comment>
<dbReference type="RefSeq" id="WP_017799900.1">
    <property type="nucleotide sequence ID" value="NZ_JAGGMQ010000001.1"/>
</dbReference>
<dbReference type="EMBL" id="JAGGMQ010000001">
    <property type="protein sequence ID" value="MBP2166862.1"/>
    <property type="molecule type" value="Genomic_DNA"/>
</dbReference>
<reference evidence="2" key="2">
    <citation type="submission" date="2023-07" db="EMBL/GenBank/DDBJ databases">
        <title>Genome mining of underrepresented organisms for secondary metabolites.</title>
        <authorList>
            <person name="D'Agostino P.M."/>
        </authorList>
    </citation>
    <scope>NUCLEOTIDE SEQUENCE [LARGE SCALE GENOMIC DNA]</scope>
    <source>
        <strain evidence="2">WS4403</strain>
    </source>
</reference>
<evidence type="ECO:0008006" key="3">
    <source>
        <dbReference type="Google" id="ProtNLM"/>
    </source>
</evidence>